<gene>
    <name evidence="6" type="ORF">SAMN05421757_11124</name>
</gene>
<keyword evidence="7" id="KW-1185">Reference proteome</keyword>
<keyword evidence="4" id="KW-0812">Transmembrane</keyword>
<feature type="domain" description="Glycosyltransferase 2-like" evidence="5">
    <location>
        <begin position="13"/>
        <end position="129"/>
    </location>
</feature>
<evidence type="ECO:0000259" key="5">
    <source>
        <dbReference type="Pfam" id="PF00535"/>
    </source>
</evidence>
<keyword evidence="4" id="KW-1133">Transmembrane helix</keyword>
<keyword evidence="3 6" id="KW-0808">Transferase</keyword>
<accession>A0A239LV07</accession>
<dbReference type="InterPro" id="IPR029044">
    <property type="entry name" value="Nucleotide-diphossugar_trans"/>
</dbReference>
<dbReference type="SUPFAM" id="SSF53448">
    <property type="entry name" value="Nucleotide-diphospho-sugar transferases"/>
    <property type="match status" value="1"/>
</dbReference>
<evidence type="ECO:0000313" key="7">
    <source>
        <dbReference type="Proteomes" id="UP000198426"/>
    </source>
</evidence>
<dbReference type="Gene3D" id="3.90.550.10">
    <property type="entry name" value="Spore Coat Polysaccharide Biosynthesis Protein SpsA, Chain A"/>
    <property type="match status" value="1"/>
</dbReference>
<feature type="transmembrane region" description="Helical" evidence="4">
    <location>
        <begin position="249"/>
        <end position="271"/>
    </location>
</feature>
<dbReference type="CDD" id="cd04186">
    <property type="entry name" value="GT_2_like_c"/>
    <property type="match status" value="1"/>
</dbReference>
<dbReference type="EMBL" id="FZOY01000011">
    <property type="protein sequence ID" value="SNT33539.1"/>
    <property type="molecule type" value="Genomic_DNA"/>
</dbReference>
<name>A0A239LV07_9RHOB</name>
<dbReference type="GO" id="GO:0016757">
    <property type="term" value="F:glycosyltransferase activity"/>
    <property type="evidence" value="ECO:0007669"/>
    <property type="project" value="UniProtKB-KW"/>
</dbReference>
<evidence type="ECO:0000256" key="2">
    <source>
        <dbReference type="ARBA" id="ARBA00022676"/>
    </source>
</evidence>
<evidence type="ECO:0000256" key="1">
    <source>
        <dbReference type="ARBA" id="ARBA00006739"/>
    </source>
</evidence>
<dbReference type="PANTHER" id="PTHR43179">
    <property type="entry name" value="RHAMNOSYLTRANSFERASE WBBL"/>
    <property type="match status" value="1"/>
</dbReference>
<dbReference type="InterPro" id="IPR001173">
    <property type="entry name" value="Glyco_trans_2-like"/>
</dbReference>
<organism evidence="6 7">
    <name type="scientific">Tropicimonas sediminicola</name>
    <dbReference type="NCBI Taxonomy" id="1031541"/>
    <lineage>
        <taxon>Bacteria</taxon>
        <taxon>Pseudomonadati</taxon>
        <taxon>Pseudomonadota</taxon>
        <taxon>Alphaproteobacteria</taxon>
        <taxon>Rhodobacterales</taxon>
        <taxon>Roseobacteraceae</taxon>
        <taxon>Tropicimonas</taxon>
    </lineage>
</organism>
<evidence type="ECO:0000256" key="4">
    <source>
        <dbReference type="SAM" id="Phobius"/>
    </source>
</evidence>
<reference evidence="6 7" key="1">
    <citation type="submission" date="2017-06" db="EMBL/GenBank/DDBJ databases">
        <authorList>
            <person name="Kim H.J."/>
            <person name="Triplett B.A."/>
        </authorList>
    </citation>
    <scope>NUCLEOTIDE SEQUENCE [LARGE SCALE GENOMIC DNA]</scope>
    <source>
        <strain evidence="6 7">DSM 29339</strain>
    </source>
</reference>
<dbReference type="AlphaFoldDB" id="A0A239LV07"/>
<protein>
    <submittedName>
        <fullName evidence="6">Glycosyltransferase, GT2 family</fullName>
    </submittedName>
</protein>
<dbReference type="OrthoDB" id="9771846at2"/>
<dbReference type="Proteomes" id="UP000198426">
    <property type="component" value="Unassembled WGS sequence"/>
</dbReference>
<comment type="similarity">
    <text evidence="1">Belongs to the glycosyltransferase 2 family.</text>
</comment>
<proteinExistence type="inferred from homology"/>
<dbReference type="Pfam" id="PF00535">
    <property type="entry name" value="Glycos_transf_2"/>
    <property type="match status" value="1"/>
</dbReference>
<keyword evidence="2" id="KW-0328">Glycosyltransferase</keyword>
<evidence type="ECO:0000313" key="6">
    <source>
        <dbReference type="EMBL" id="SNT33539.1"/>
    </source>
</evidence>
<keyword evidence="4" id="KW-0472">Membrane</keyword>
<dbReference type="PANTHER" id="PTHR43179:SF12">
    <property type="entry name" value="GALACTOFURANOSYLTRANSFERASE GLFT2"/>
    <property type="match status" value="1"/>
</dbReference>
<evidence type="ECO:0000256" key="3">
    <source>
        <dbReference type="ARBA" id="ARBA00022679"/>
    </source>
</evidence>
<sequence>MEAVRREAPPMLSAVVVNYNGGKRLLRCVESIRRHGGMVEEIILIDNGSQDGSADAVLAAFPETRLIRLNDNPGPAVARNRGLEAARGRLVLLADADTRLTEGAMETLLQAHADTGAEIVCPRLVFAPGTNTVQCDGAAPHFVGTLILRNANAAPDAGGPPRDVGGIISACLLVDRASALDAGGFNETFFFYFEDLEFGLRMRLLGHRIVCASRAVVIHDRGSGYAGLSFRGTGNYPRQRAYLSMRNRLLTIAICFHWRTILVIAPALLLYELATLVLALMRGWLPLWARGWAWMFTHGREVRQMRRSMQARRKLRDSEVLAGSPLPLAQGLFKSRLLTAATDAFSRLLAAYWRLARVAAN</sequence>